<dbReference type="SUPFAM" id="SSF52467">
    <property type="entry name" value="DHS-like NAD/FAD-binding domain"/>
    <property type="match status" value="1"/>
</dbReference>
<dbReference type="GO" id="GO:0005948">
    <property type="term" value="C:acetolactate synthase complex"/>
    <property type="evidence" value="ECO:0007669"/>
    <property type="project" value="TreeGrafter"/>
</dbReference>
<dbReference type="GO" id="GO:0003984">
    <property type="term" value="F:acetolactate synthase activity"/>
    <property type="evidence" value="ECO:0007669"/>
    <property type="project" value="TreeGrafter"/>
</dbReference>
<dbReference type="GO" id="GO:0009097">
    <property type="term" value="P:isoleucine biosynthetic process"/>
    <property type="evidence" value="ECO:0007669"/>
    <property type="project" value="TreeGrafter"/>
</dbReference>
<dbReference type="InterPro" id="IPR000399">
    <property type="entry name" value="TPP-bd_CS"/>
</dbReference>
<feature type="domain" description="Thiamine pyrophosphate enzyme N-terminal TPP-binding" evidence="6">
    <location>
        <begin position="5"/>
        <end position="124"/>
    </location>
</feature>
<evidence type="ECO:0000259" key="4">
    <source>
        <dbReference type="Pfam" id="PF00205"/>
    </source>
</evidence>
<reference evidence="7" key="1">
    <citation type="submission" date="2019-09" db="EMBL/GenBank/DDBJ databases">
        <title>Characterisation of the sponge microbiome using genome-centric metagenomics.</title>
        <authorList>
            <person name="Engelberts J.P."/>
            <person name="Robbins S.J."/>
            <person name="De Goeij J.M."/>
            <person name="Aranda M."/>
            <person name="Bell S.C."/>
            <person name="Webster N.S."/>
        </authorList>
    </citation>
    <scope>NUCLEOTIDE SEQUENCE</scope>
    <source>
        <strain evidence="7">SB0661_bin_32</strain>
    </source>
</reference>
<dbReference type="GO" id="GO:0050660">
    <property type="term" value="F:flavin adenine dinucleotide binding"/>
    <property type="evidence" value="ECO:0007669"/>
    <property type="project" value="TreeGrafter"/>
</dbReference>
<keyword evidence="2 3" id="KW-0786">Thiamine pyrophosphate</keyword>
<comment type="similarity">
    <text evidence="1 3">Belongs to the TPP enzyme family.</text>
</comment>
<dbReference type="InterPro" id="IPR012001">
    <property type="entry name" value="Thiamin_PyroP_enz_TPP-bd_dom"/>
</dbReference>
<accession>A0A6B1D7C5</accession>
<gene>
    <name evidence="7" type="ORF">F4X14_09755</name>
</gene>
<dbReference type="GO" id="GO:0000287">
    <property type="term" value="F:magnesium ion binding"/>
    <property type="evidence" value="ECO:0007669"/>
    <property type="project" value="InterPro"/>
</dbReference>
<dbReference type="PROSITE" id="PS00187">
    <property type="entry name" value="TPP_ENZYMES"/>
    <property type="match status" value="1"/>
</dbReference>
<dbReference type="InterPro" id="IPR029061">
    <property type="entry name" value="THDP-binding"/>
</dbReference>
<evidence type="ECO:0000313" key="7">
    <source>
        <dbReference type="EMBL" id="MYC95245.1"/>
    </source>
</evidence>
<dbReference type="Pfam" id="PF00205">
    <property type="entry name" value="TPP_enzyme_M"/>
    <property type="match status" value="1"/>
</dbReference>
<dbReference type="CDD" id="cd00568">
    <property type="entry name" value="TPP_enzymes"/>
    <property type="match status" value="1"/>
</dbReference>
<evidence type="ECO:0000259" key="5">
    <source>
        <dbReference type="Pfam" id="PF02775"/>
    </source>
</evidence>
<sequence length="545" mass="59108">MTTTRTGGEALVNGLLSHGIDTIFGLPGVQNDYFYAAVYDARDRMRVIHTRHEQGAAYMALGYALASGKTGVYVVVPGPGFLNAAAALSTAYATNASVLCLTGQLHSDHIGRGYGMLHEIPDQLGILRSLTKWARRVESPADVPRLLAEALSAMHSDRPRPVGLEVPLNVFSRQADFNDEPVPLSLNRPAVDGKAVSDAARLLAGARNPVIFVGGGAVGATEEIRTLSETLQAPVIASASGRGILSSRHPFSHSHGPGRRLWEQADVAISVGSRLSTPMMRWGKPGNLRLIRVDIDPEEHNRFEPPDVSLVADCRDALQALLPALASHNRERRSRRVEMLALQDEMDAIYESVQPQMSFVRAIREALPDDGIYVEDITQVGYVSREAMPVYRPRTYLTSNYQVTLGWSFPAALGAKVAFPDRPVLCVSGDGGLLFSATEMATAVQHGINTVTVVFNDSAYGNVLRMQKQDYGGRVIASELHNPDFVAFAQSFGARALRVHTPGELRSALSDAFTADLPVLIEVPVGEMPAPWTKMSAPTERKKEK</sequence>
<dbReference type="Gene3D" id="3.40.50.970">
    <property type="match status" value="2"/>
</dbReference>
<dbReference type="Gene3D" id="3.40.50.1220">
    <property type="entry name" value="TPP-binding domain"/>
    <property type="match status" value="1"/>
</dbReference>
<evidence type="ECO:0000256" key="1">
    <source>
        <dbReference type="ARBA" id="ARBA00007812"/>
    </source>
</evidence>
<dbReference type="NCBIfam" id="NF006122">
    <property type="entry name" value="PRK08266.1"/>
    <property type="match status" value="1"/>
</dbReference>
<dbReference type="PANTHER" id="PTHR18968:SF167">
    <property type="entry name" value="ACETOLACTATE SYNTHASE LARGE SUBUNIT ILVB2-RELATED"/>
    <property type="match status" value="1"/>
</dbReference>
<evidence type="ECO:0008006" key="8">
    <source>
        <dbReference type="Google" id="ProtNLM"/>
    </source>
</evidence>
<protein>
    <recommendedName>
        <fullName evidence="8">Thiamine pyrophosphate-binding protein</fullName>
    </recommendedName>
</protein>
<dbReference type="CDD" id="cd07035">
    <property type="entry name" value="TPP_PYR_POX_like"/>
    <property type="match status" value="1"/>
</dbReference>
<dbReference type="InterPro" id="IPR012000">
    <property type="entry name" value="Thiamin_PyroP_enz_cen_dom"/>
</dbReference>
<dbReference type="Pfam" id="PF02776">
    <property type="entry name" value="TPP_enzyme_N"/>
    <property type="match status" value="1"/>
</dbReference>
<comment type="caution">
    <text evidence="7">The sequence shown here is derived from an EMBL/GenBank/DDBJ whole genome shotgun (WGS) entry which is preliminary data.</text>
</comment>
<dbReference type="EMBL" id="VXMH01000048">
    <property type="protein sequence ID" value="MYC95245.1"/>
    <property type="molecule type" value="Genomic_DNA"/>
</dbReference>
<dbReference type="Pfam" id="PF02775">
    <property type="entry name" value="TPP_enzyme_C"/>
    <property type="match status" value="1"/>
</dbReference>
<dbReference type="InterPro" id="IPR011766">
    <property type="entry name" value="TPP_enzyme_TPP-bd"/>
</dbReference>
<dbReference type="SUPFAM" id="SSF52518">
    <property type="entry name" value="Thiamin diphosphate-binding fold (THDP-binding)"/>
    <property type="match status" value="2"/>
</dbReference>
<dbReference type="PANTHER" id="PTHR18968">
    <property type="entry name" value="THIAMINE PYROPHOSPHATE ENZYMES"/>
    <property type="match status" value="1"/>
</dbReference>
<evidence type="ECO:0000256" key="2">
    <source>
        <dbReference type="ARBA" id="ARBA00023052"/>
    </source>
</evidence>
<name>A0A6B1D7C5_9CHLR</name>
<evidence type="ECO:0000259" key="6">
    <source>
        <dbReference type="Pfam" id="PF02776"/>
    </source>
</evidence>
<dbReference type="GO" id="GO:0030976">
    <property type="term" value="F:thiamine pyrophosphate binding"/>
    <property type="evidence" value="ECO:0007669"/>
    <property type="project" value="InterPro"/>
</dbReference>
<dbReference type="AlphaFoldDB" id="A0A6B1D7C5"/>
<dbReference type="InterPro" id="IPR045229">
    <property type="entry name" value="TPP_enz"/>
</dbReference>
<evidence type="ECO:0000256" key="3">
    <source>
        <dbReference type="RuleBase" id="RU362132"/>
    </source>
</evidence>
<feature type="domain" description="Thiamine pyrophosphate enzyme TPP-binding" evidence="5">
    <location>
        <begin position="376"/>
        <end position="523"/>
    </location>
</feature>
<dbReference type="InterPro" id="IPR029035">
    <property type="entry name" value="DHS-like_NAD/FAD-binding_dom"/>
</dbReference>
<feature type="domain" description="Thiamine pyrophosphate enzyme central" evidence="4">
    <location>
        <begin position="197"/>
        <end position="321"/>
    </location>
</feature>
<organism evidence="7">
    <name type="scientific">Caldilineaceae bacterium SB0661_bin_32</name>
    <dbReference type="NCBI Taxonomy" id="2605255"/>
    <lineage>
        <taxon>Bacteria</taxon>
        <taxon>Bacillati</taxon>
        <taxon>Chloroflexota</taxon>
        <taxon>Caldilineae</taxon>
        <taxon>Caldilineales</taxon>
        <taxon>Caldilineaceae</taxon>
    </lineage>
</organism>
<dbReference type="GO" id="GO:0009099">
    <property type="term" value="P:L-valine biosynthetic process"/>
    <property type="evidence" value="ECO:0007669"/>
    <property type="project" value="TreeGrafter"/>
</dbReference>
<proteinExistence type="inferred from homology"/>